<dbReference type="InterPro" id="IPR005467">
    <property type="entry name" value="His_kinase_dom"/>
</dbReference>
<evidence type="ECO:0000259" key="10">
    <source>
        <dbReference type="PROSITE" id="PS50109"/>
    </source>
</evidence>
<dbReference type="GO" id="GO:0005886">
    <property type="term" value="C:plasma membrane"/>
    <property type="evidence" value="ECO:0007669"/>
    <property type="project" value="TreeGrafter"/>
</dbReference>
<evidence type="ECO:0000256" key="3">
    <source>
        <dbReference type="ARBA" id="ARBA00012438"/>
    </source>
</evidence>
<proteinExistence type="predicted"/>
<dbReference type="InterPro" id="IPR003661">
    <property type="entry name" value="HisK_dim/P_dom"/>
</dbReference>
<keyword evidence="7 11" id="KW-0418">Kinase</keyword>
<keyword evidence="9" id="KW-0902">Two-component regulatory system</keyword>
<dbReference type="GO" id="GO:0005524">
    <property type="term" value="F:ATP binding"/>
    <property type="evidence" value="ECO:0007669"/>
    <property type="project" value="UniProtKB-KW"/>
</dbReference>
<dbReference type="GO" id="GO:0000155">
    <property type="term" value="F:phosphorelay sensor kinase activity"/>
    <property type="evidence" value="ECO:0007669"/>
    <property type="project" value="InterPro"/>
</dbReference>
<dbReference type="InterPro" id="IPR036890">
    <property type="entry name" value="HATPase_C_sf"/>
</dbReference>
<organism evidence="11 12">
    <name type="scientific">Amaricoccus macauensis</name>
    <dbReference type="NCBI Taxonomy" id="57001"/>
    <lineage>
        <taxon>Bacteria</taxon>
        <taxon>Pseudomonadati</taxon>
        <taxon>Pseudomonadota</taxon>
        <taxon>Alphaproteobacteria</taxon>
        <taxon>Rhodobacterales</taxon>
        <taxon>Paracoccaceae</taxon>
        <taxon>Amaricoccus</taxon>
    </lineage>
</organism>
<accession>A0A840SMU2</accession>
<feature type="domain" description="Histidine kinase" evidence="10">
    <location>
        <begin position="66"/>
        <end position="258"/>
    </location>
</feature>
<gene>
    <name evidence="11" type="ORF">HNP73_000674</name>
</gene>
<evidence type="ECO:0000256" key="2">
    <source>
        <dbReference type="ARBA" id="ARBA00004141"/>
    </source>
</evidence>
<evidence type="ECO:0000256" key="4">
    <source>
        <dbReference type="ARBA" id="ARBA00022553"/>
    </source>
</evidence>
<comment type="subcellular location">
    <subcellularLocation>
        <location evidence="2">Membrane</location>
        <topology evidence="2">Multi-pass membrane protein</topology>
    </subcellularLocation>
</comment>
<evidence type="ECO:0000256" key="8">
    <source>
        <dbReference type="ARBA" id="ARBA00022840"/>
    </source>
</evidence>
<evidence type="ECO:0000313" key="11">
    <source>
        <dbReference type="EMBL" id="MBB5220753.1"/>
    </source>
</evidence>
<dbReference type="Pfam" id="PF00512">
    <property type="entry name" value="HisKA"/>
    <property type="match status" value="1"/>
</dbReference>
<comment type="catalytic activity">
    <reaction evidence="1">
        <text>ATP + protein L-histidine = ADP + protein N-phospho-L-histidine.</text>
        <dbReference type="EC" id="2.7.13.3"/>
    </reaction>
</comment>
<dbReference type="InterPro" id="IPR036097">
    <property type="entry name" value="HisK_dim/P_sf"/>
</dbReference>
<keyword evidence="4" id="KW-0597">Phosphoprotein</keyword>
<evidence type="ECO:0000256" key="6">
    <source>
        <dbReference type="ARBA" id="ARBA00022741"/>
    </source>
</evidence>
<dbReference type="SUPFAM" id="SSF47384">
    <property type="entry name" value="Homodimeric domain of signal transducing histidine kinase"/>
    <property type="match status" value="1"/>
</dbReference>
<evidence type="ECO:0000256" key="9">
    <source>
        <dbReference type="ARBA" id="ARBA00023012"/>
    </source>
</evidence>
<sequence length="275" mass="28470">MVRTLSGALAPVATFVAELDQRRASDLSSIQAEGLPDELRPIPRALDRYLVRIEALLAAERDFSANAAHELRTPLAVAAAQAQIIAEGRGGPKAARAVVAAVAKVTALVERLLELARAEAGIGREGDRCDLLQVLRLLIADLPGCPVLLDDGDLEVVEVAADPDAVALVLGNLLRNACEHRVGPVRVTVGPAPSVEIATPVAPGSAFREGRFARGAGSTGSGLGLGIARTTVDRLEWELDLVIRDGAAIARVNFPGCGAGFPLPGPNVRAGSDSG</sequence>
<reference evidence="11 12" key="1">
    <citation type="submission" date="2020-08" db="EMBL/GenBank/DDBJ databases">
        <title>Genomic Encyclopedia of Type Strains, Phase IV (KMG-IV): sequencing the most valuable type-strain genomes for metagenomic binning, comparative biology and taxonomic classification.</title>
        <authorList>
            <person name="Goeker M."/>
        </authorList>
    </citation>
    <scope>NUCLEOTIDE SEQUENCE [LARGE SCALE GENOMIC DNA]</scope>
    <source>
        <strain evidence="11 12">DSM 101730</strain>
    </source>
</reference>
<protein>
    <recommendedName>
        <fullName evidence="3">histidine kinase</fullName>
        <ecNumber evidence="3">2.7.13.3</ecNumber>
    </recommendedName>
</protein>
<keyword evidence="5" id="KW-0808">Transferase</keyword>
<dbReference type="PANTHER" id="PTHR45436:SF14">
    <property type="entry name" value="SENSOR PROTEIN QSEC"/>
    <property type="match status" value="1"/>
</dbReference>
<dbReference type="PANTHER" id="PTHR45436">
    <property type="entry name" value="SENSOR HISTIDINE KINASE YKOH"/>
    <property type="match status" value="1"/>
</dbReference>
<dbReference type="PROSITE" id="PS50109">
    <property type="entry name" value="HIS_KIN"/>
    <property type="match status" value="1"/>
</dbReference>
<dbReference type="SMART" id="SM00388">
    <property type="entry name" value="HisKA"/>
    <property type="match status" value="1"/>
</dbReference>
<dbReference type="EMBL" id="JACHFM010000001">
    <property type="protein sequence ID" value="MBB5220753.1"/>
    <property type="molecule type" value="Genomic_DNA"/>
</dbReference>
<evidence type="ECO:0000256" key="7">
    <source>
        <dbReference type="ARBA" id="ARBA00022777"/>
    </source>
</evidence>
<dbReference type="AlphaFoldDB" id="A0A840SMU2"/>
<keyword evidence="8" id="KW-0067">ATP-binding</keyword>
<dbReference type="RefSeq" id="WP_184147087.1">
    <property type="nucleotide sequence ID" value="NZ_JACHFM010000001.1"/>
</dbReference>
<comment type="caution">
    <text evidence="11">The sequence shown here is derived from an EMBL/GenBank/DDBJ whole genome shotgun (WGS) entry which is preliminary data.</text>
</comment>
<dbReference type="Gene3D" id="1.10.287.130">
    <property type="match status" value="1"/>
</dbReference>
<keyword evidence="12" id="KW-1185">Reference proteome</keyword>
<evidence type="ECO:0000313" key="12">
    <source>
        <dbReference type="Proteomes" id="UP000549457"/>
    </source>
</evidence>
<keyword evidence="6" id="KW-0547">Nucleotide-binding</keyword>
<evidence type="ECO:0000256" key="5">
    <source>
        <dbReference type="ARBA" id="ARBA00022679"/>
    </source>
</evidence>
<evidence type="ECO:0000256" key="1">
    <source>
        <dbReference type="ARBA" id="ARBA00000085"/>
    </source>
</evidence>
<dbReference type="CDD" id="cd00082">
    <property type="entry name" value="HisKA"/>
    <property type="match status" value="1"/>
</dbReference>
<dbReference type="InterPro" id="IPR050428">
    <property type="entry name" value="TCS_sensor_his_kinase"/>
</dbReference>
<dbReference type="EC" id="2.7.13.3" evidence="3"/>
<dbReference type="Proteomes" id="UP000549457">
    <property type="component" value="Unassembled WGS sequence"/>
</dbReference>
<name>A0A840SMU2_9RHOB</name>
<dbReference type="SUPFAM" id="SSF55874">
    <property type="entry name" value="ATPase domain of HSP90 chaperone/DNA topoisomerase II/histidine kinase"/>
    <property type="match status" value="1"/>
</dbReference>